<evidence type="ECO:0000259" key="3">
    <source>
        <dbReference type="Pfam" id="PF23598"/>
    </source>
</evidence>
<dbReference type="Gene3D" id="3.40.1170.20">
    <property type="entry name" value="tRNA intron endonuclease, N-terminal domain"/>
    <property type="match status" value="1"/>
</dbReference>
<dbReference type="GO" id="GO:0006952">
    <property type="term" value="P:defense response"/>
    <property type="evidence" value="ECO:0007669"/>
    <property type="project" value="UniProtKB-KW"/>
</dbReference>
<keyword evidence="5" id="KW-1185">Reference proteome</keyword>
<gene>
    <name evidence="4" type="ORF">FPE_LOCUS10379</name>
</gene>
<dbReference type="EMBL" id="OU503041">
    <property type="protein sequence ID" value="CAI9762949.1"/>
    <property type="molecule type" value="Genomic_DNA"/>
</dbReference>
<dbReference type="PANTHER" id="PTHR36766">
    <property type="entry name" value="PLANT BROAD-SPECTRUM MILDEW RESISTANCE PROTEIN RPW8"/>
    <property type="match status" value="1"/>
</dbReference>
<sequence>MEISGCFECQEIPMLGHLPRLKDLYLRDLRNVRSISPSFYGESDCSSTSSNDGQGTKVSFRSLKRLTIRDMLNLTEWEEAQTSRMQVFPCLEYLILDRCGKLTHVPHLRGSGASLKEMKISSCDELRELPYDLGSLQSLETLDIRACRNLQSISYQNGQEGLLSLRKLFIVWCNELSNLPNEMLKCSKSLQHLSVWDCQNLTSFPEMSGMGSLQKLIVGGCNNLTSLIELEIGQFSNFNSFQDFFDGIEHIKSLEKLELLGRADWISLPDELQHLTFLKKLRIRDFGMEELPDWFGNLSSLEKLSLFGQEDWVSLRYQFQHLTSLKELEIHTFGMEALPDWFGNLSSLEVLSLSCCEKLRHLPSKEAMQRLTKLKKLHIWGCPLLEEKFKAESGPDSEWPKISHIPYW</sequence>
<organism evidence="4 5">
    <name type="scientific">Fraxinus pennsylvanica</name>
    <dbReference type="NCBI Taxonomy" id="56036"/>
    <lineage>
        <taxon>Eukaryota</taxon>
        <taxon>Viridiplantae</taxon>
        <taxon>Streptophyta</taxon>
        <taxon>Embryophyta</taxon>
        <taxon>Tracheophyta</taxon>
        <taxon>Spermatophyta</taxon>
        <taxon>Magnoliopsida</taxon>
        <taxon>eudicotyledons</taxon>
        <taxon>Gunneridae</taxon>
        <taxon>Pentapetalae</taxon>
        <taxon>asterids</taxon>
        <taxon>lamiids</taxon>
        <taxon>Lamiales</taxon>
        <taxon>Oleaceae</taxon>
        <taxon>Oleeae</taxon>
        <taxon>Fraxinus</taxon>
    </lineage>
</organism>
<feature type="domain" description="Disease resistance R13L4/SHOC-2-like LRR" evidence="3">
    <location>
        <begin position="271"/>
        <end position="380"/>
    </location>
</feature>
<dbReference type="InterPro" id="IPR032675">
    <property type="entry name" value="LRR_dom_sf"/>
</dbReference>
<dbReference type="Proteomes" id="UP000834106">
    <property type="component" value="Chromosome 6"/>
</dbReference>
<proteinExistence type="predicted"/>
<keyword evidence="2" id="KW-0611">Plant defense</keyword>
<name>A0AAD1Z521_9LAMI</name>
<dbReference type="Gene3D" id="3.80.10.10">
    <property type="entry name" value="Ribonuclease Inhibitor"/>
    <property type="match status" value="2"/>
</dbReference>
<dbReference type="Pfam" id="PF23598">
    <property type="entry name" value="LRR_14"/>
    <property type="match status" value="1"/>
</dbReference>
<reference evidence="4" key="1">
    <citation type="submission" date="2023-05" db="EMBL/GenBank/DDBJ databases">
        <authorList>
            <person name="Huff M."/>
        </authorList>
    </citation>
    <scope>NUCLEOTIDE SEQUENCE</scope>
</reference>
<dbReference type="AlphaFoldDB" id="A0AAD1Z521"/>
<evidence type="ECO:0000313" key="4">
    <source>
        <dbReference type="EMBL" id="CAI9762949.1"/>
    </source>
</evidence>
<dbReference type="SUPFAM" id="SSF52058">
    <property type="entry name" value="L domain-like"/>
    <property type="match status" value="1"/>
</dbReference>
<evidence type="ECO:0000256" key="2">
    <source>
        <dbReference type="ARBA" id="ARBA00022821"/>
    </source>
</evidence>
<dbReference type="PANTHER" id="PTHR36766:SF70">
    <property type="entry name" value="DISEASE RESISTANCE PROTEIN RGA4"/>
    <property type="match status" value="1"/>
</dbReference>
<evidence type="ECO:0000256" key="1">
    <source>
        <dbReference type="ARBA" id="ARBA00022737"/>
    </source>
</evidence>
<keyword evidence="1" id="KW-0677">Repeat</keyword>
<evidence type="ECO:0000313" key="5">
    <source>
        <dbReference type="Proteomes" id="UP000834106"/>
    </source>
</evidence>
<accession>A0AAD1Z521</accession>
<protein>
    <recommendedName>
        <fullName evidence="3">Disease resistance R13L4/SHOC-2-like LRR domain-containing protein</fullName>
    </recommendedName>
</protein>
<dbReference type="InterPro" id="IPR055414">
    <property type="entry name" value="LRR_R13L4/SHOC2-like"/>
</dbReference>